<dbReference type="SUPFAM" id="SSF55874">
    <property type="entry name" value="ATPase domain of HSP90 chaperone/DNA topoisomerase II/histidine kinase"/>
    <property type="match status" value="1"/>
</dbReference>
<keyword evidence="14" id="KW-1185">Reference proteome</keyword>
<evidence type="ECO:0000256" key="2">
    <source>
        <dbReference type="ARBA" id="ARBA00012438"/>
    </source>
</evidence>
<proteinExistence type="predicted"/>
<feature type="domain" description="Histidine kinase/HSP90-like ATPase" evidence="11">
    <location>
        <begin position="190"/>
        <end position="271"/>
    </location>
</feature>
<dbReference type="PANTHER" id="PTHR24421:SF10">
    <property type="entry name" value="NITRATE_NITRITE SENSOR PROTEIN NARQ"/>
    <property type="match status" value="1"/>
</dbReference>
<dbReference type="GO" id="GO:0016020">
    <property type="term" value="C:membrane"/>
    <property type="evidence" value="ECO:0007669"/>
    <property type="project" value="InterPro"/>
</dbReference>
<feature type="transmembrane region" description="Helical" evidence="10">
    <location>
        <begin position="7"/>
        <end position="24"/>
    </location>
</feature>
<keyword evidence="8" id="KW-0902">Two-component regulatory system</keyword>
<dbReference type="InterPro" id="IPR011712">
    <property type="entry name" value="Sig_transdc_His_kin_sub3_dim/P"/>
</dbReference>
<keyword evidence="10" id="KW-1133">Transmembrane helix</keyword>
<dbReference type="EMBL" id="JTHP01000013">
    <property type="protein sequence ID" value="KJD45921.1"/>
    <property type="molecule type" value="Genomic_DNA"/>
</dbReference>
<dbReference type="Gene3D" id="1.20.5.1930">
    <property type="match status" value="1"/>
</dbReference>
<gene>
    <name evidence="13" type="ORF">QD47_08920</name>
</gene>
<dbReference type="RefSeq" id="WP_044645802.1">
    <property type="nucleotide sequence ID" value="NZ_JTHP01000013.1"/>
</dbReference>
<evidence type="ECO:0000256" key="10">
    <source>
        <dbReference type="SAM" id="Phobius"/>
    </source>
</evidence>
<evidence type="ECO:0000259" key="12">
    <source>
        <dbReference type="Pfam" id="PF07730"/>
    </source>
</evidence>
<dbReference type="Pfam" id="PF07730">
    <property type="entry name" value="HisKA_3"/>
    <property type="match status" value="1"/>
</dbReference>
<dbReference type="PATRIC" id="fig|159743.3.peg.1962"/>
<keyword evidence="5" id="KW-0547">Nucleotide-binding</keyword>
<accession>A0A0D7X3G8</accession>
<dbReference type="Proteomes" id="UP000032534">
    <property type="component" value="Unassembled WGS sequence"/>
</dbReference>
<keyword evidence="9" id="KW-0175">Coiled coil</keyword>
<keyword evidence="10" id="KW-0812">Transmembrane</keyword>
<evidence type="ECO:0000256" key="8">
    <source>
        <dbReference type="ARBA" id="ARBA00023012"/>
    </source>
</evidence>
<dbReference type="Pfam" id="PF02518">
    <property type="entry name" value="HATPase_c"/>
    <property type="match status" value="1"/>
</dbReference>
<evidence type="ECO:0000256" key="3">
    <source>
        <dbReference type="ARBA" id="ARBA00022553"/>
    </source>
</evidence>
<protein>
    <recommendedName>
        <fullName evidence="2">histidine kinase</fullName>
        <ecNumber evidence="2">2.7.13.3</ecNumber>
    </recommendedName>
</protein>
<dbReference type="CDD" id="cd16917">
    <property type="entry name" value="HATPase_UhpB-NarQ-NarX-like"/>
    <property type="match status" value="1"/>
</dbReference>
<evidence type="ECO:0000313" key="13">
    <source>
        <dbReference type="EMBL" id="KJD45921.1"/>
    </source>
</evidence>
<evidence type="ECO:0000256" key="9">
    <source>
        <dbReference type="SAM" id="Coils"/>
    </source>
</evidence>
<keyword evidence="3" id="KW-0597">Phosphoprotein</keyword>
<name>A0A0D7X3G8_9BACL</name>
<keyword evidence="6 13" id="KW-0418">Kinase</keyword>
<comment type="catalytic activity">
    <reaction evidence="1">
        <text>ATP + protein L-histidine = ADP + protein N-phospho-L-histidine.</text>
        <dbReference type="EC" id="2.7.13.3"/>
    </reaction>
</comment>
<feature type="coiled-coil region" evidence="9">
    <location>
        <begin position="54"/>
        <end position="81"/>
    </location>
</feature>
<evidence type="ECO:0000256" key="7">
    <source>
        <dbReference type="ARBA" id="ARBA00022840"/>
    </source>
</evidence>
<dbReference type="AlphaFoldDB" id="A0A0D7X3G8"/>
<comment type="caution">
    <text evidence="13">The sequence shown here is derived from an EMBL/GenBank/DDBJ whole genome shotgun (WGS) entry which is preliminary data.</text>
</comment>
<dbReference type="Gene3D" id="3.30.565.10">
    <property type="entry name" value="Histidine kinase-like ATPase, C-terminal domain"/>
    <property type="match status" value="1"/>
</dbReference>
<dbReference type="InterPro" id="IPR036890">
    <property type="entry name" value="HATPase_C_sf"/>
</dbReference>
<dbReference type="PANTHER" id="PTHR24421">
    <property type="entry name" value="NITRATE/NITRITE SENSOR PROTEIN NARX-RELATED"/>
    <property type="match status" value="1"/>
</dbReference>
<keyword evidence="4" id="KW-0808">Transferase</keyword>
<evidence type="ECO:0000256" key="5">
    <source>
        <dbReference type="ARBA" id="ARBA00022741"/>
    </source>
</evidence>
<dbReference type="OrthoDB" id="773385at2"/>
<evidence type="ECO:0000256" key="4">
    <source>
        <dbReference type="ARBA" id="ARBA00022679"/>
    </source>
</evidence>
<organism evidence="13 14">
    <name type="scientific">Paenibacillus terrae</name>
    <dbReference type="NCBI Taxonomy" id="159743"/>
    <lineage>
        <taxon>Bacteria</taxon>
        <taxon>Bacillati</taxon>
        <taxon>Bacillota</taxon>
        <taxon>Bacilli</taxon>
        <taxon>Bacillales</taxon>
        <taxon>Paenibacillaceae</taxon>
        <taxon>Paenibacillus</taxon>
    </lineage>
</organism>
<feature type="domain" description="Signal transduction histidine kinase subgroup 3 dimerisation and phosphoacceptor" evidence="12">
    <location>
        <begin position="81"/>
        <end position="141"/>
    </location>
</feature>
<sequence length="276" mass="31936">MNYRQIKWFILIVPTITVGLWEYIRHQFLLPYISMSVGNYLTPVLVFLVSITLLSQLFSMLEKIQRELERERTAKVALEAREQLAKELHDGIAQTLFLLSVKVDRLEFDQNQEIYDKELYKIRKAVHEVNHYVRQSIANLKYTSSDEGTISVNESLEEHIKQIANEVLIEMKVDWSIQDHILSTKEKAELLACIREAVVNIQKHAFATTGWINGWADTKGWTVKIEDNGRGLPEQTENLKNSYGIAIMKERAADMGWKLTLHSDKHTKVILRKGGE</sequence>
<keyword evidence="7" id="KW-0067">ATP-binding</keyword>
<evidence type="ECO:0000256" key="1">
    <source>
        <dbReference type="ARBA" id="ARBA00000085"/>
    </source>
</evidence>
<evidence type="ECO:0000256" key="6">
    <source>
        <dbReference type="ARBA" id="ARBA00022777"/>
    </source>
</evidence>
<dbReference type="EC" id="2.7.13.3" evidence="2"/>
<dbReference type="GO" id="GO:0000155">
    <property type="term" value="F:phosphorelay sensor kinase activity"/>
    <property type="evidence" value="ECO:0007669"/>
    <property type="project" value="InterPro"/>
</dbReference>
<evidence type="ECO:0000313" key="14">
    <source>
        <dbReference type="Proteomes" id="UP000032534"/>
    </source>
</evidence>
<keyword evidence="10" id="KW-0472">Membrane</keyword>
<dbReference type="InterPro" id="IPR050482">
    <property type="entry name" value="Sensor_HK_TwoCompSys"/>
</dbReference>
<dbReference type="InterPro" id="IPR003594">
    <property type="entry name" value="HATPase_dom"/>
</dbReference>
<evidence type="ECO:0000259" key="11">
    <source>
        <dbReference type="Pfam" id="PF02518"/>
    </source>
</evidence>
<dbReference type="GO" id="GO:0005524">
    <property type="term" value="F:ATP binding"/>
    <property type="evidence" value="ECO:0007669"/>
    <property type="project" value="UniProtKB-KW"/>
</dbReference>
<feature type="transmembrane region" description="Helical" evidence="10">
    <location>
        <begin position="44"/>
        <end position="61"/>
    </location>
</feature>
<dbReference type="GO" id="GO:0046983">
    <property type="term" value="F:protein dimerization activity"/>
    <property type="evidence" value="ECO:0007669"/>
    <property type="project" value="InterPro"/>
</dbReference>
<reference evidence="13 14" key="1">
    <citation type="submission" date="2014-11" db="EMBL/GenBank/DDBJ databases">
        <title>Draft Genome Sequences of Paenibacillus polymyxa NRRL B-30509 and Paenibacillus terrae NRRL B-30644, Strains from a Poultry Environment that Produce Tridecaptin A and Paenicidins.</title>
        <authorList>
            <person name="van Belkum M.J."/>
            <person name="Lohans C.T."/>
            <person name="Vederas J.C."/>
        </authorList>
    </citation>
    <scope>NUCLEOTIDE SEQUENCE [LARGE SCALE GENOMIC DNA]</scope>
    <source>
        <strain evidence="13 14">NRRL B-30644</strain>
    </source>
</reference>